<dbReference type="NCBIfam" id="TIGR01484">
    <property type="entry name" value="HAD-SF-IIB"/>
    <property type="match status" value="1"/>
</dbReference>
<dbReference type="PANTHER" id="PTHR43768">
    <property type="entry name" value="TREHALOSE 6-PHOSPHATE PHOSPHATASE"/>
    <property type="match status" value="1"/>
</dbReference>
<dbReference type="UniPathway" id="UPA00299"/>
<proteinExistence type="inferred from homology"/>
<comment type="similarity">
    <text evidence="2 4">Belongs to the trehalose phosphatase family.</text>
</comment>
<evidence type="ECO:0000313" key="6">
    <source>
        <dbReference type="Proteomes" id="UP000244912"/>
    </source>
</evidence>
<comment type="function">
    <text evidence="4">Removes the phosphate from trehalose 6-phosphate to produce free trehalose.</text>
</comment>
<organism evidence="5 6">
    <name type="scientific">Palleronia abyssalis</name>
    <dbReference type="NCBI Taxonomy" id="1501240"/>
    <lineage>
        <taxon>Bacteria</taxon>
        <taxon>Pseudomonadati</taxon>
        <taxon>Pseudomonadota</taxon>
        <taxon>Alphaproteobacteria</taxon>
        <taxon>Rhodobacterales</taxon>
        <taxon>Roseobacteraceae</taxon>
        <taxon>Palleronia</taxon>
    </lineage>
</organism>
<dbReference type="RefSeq" id="WP_181375752.1">
    <property type="nucleotide sequence ID" value="NZ_ONZF01000003.1"/>
</dbReference>
<sequence>MPALDHAALFLDFDGTLVDIASRPDGVTLASGMEDVLGALHRRTNGRVAIVSGRRLDQLEQIMPSFQGVLIGSHGAESRIGGVHEIAADGDRAAFLATRDMLRAWVGYHEGVLLEEKPVSLVLHYRQAPEEEGNCTGILAALSQVLPGFAVRPSKMAMELMPQNVSKKEAVLGLLKDWTDRTPVAIGDDRTDEDMFAAAESCGGFGIKVGEGETSAQMRLDGVEEVHALLKNWLETPEDLS</sequence>
<dbReference type="GO" id="GO:0004805">
    <property type="term" value="F:trehalose-phosphatase activity"/>
    <property type="evidence" value="ECO:0007669"/>
    <property type="project" value="UniProtKB-EC"/>
</dbReference>
<comment type="catalytic activity">
    <reaction evidence="4">
        <text>alpha,alpha-trehalose 6-phosphate + H2O = alpha,alpha-trehalose + phosphate</text>
        <dbReference type="Rhea" id="RHEA:23420"/>
        <dbReference type="ChEBI" id="CHEBI:15377"/>
        <dbReference type="ChEBI" id="CHEBI:16551"/>
        <dbReference type="ChEBI" id="CHEBI:43474"/>
        <dbReference type="ChEBI" id="CHEBI:58429"/>
        <dbReference type="EC" id="3.1.3.12"/>
    </reaction>
</comment>
<dbReference type="Gene3D" id="3.30.70.1020">
    <property type="entry name" value="Trehalose-6-phosphate phosphatase related protein, domain 2"/>
    <property type="match status" value="1"/>
</dbReference>
<dbReference type="AlphaFoldDB" id="A0A2R8BVG2"/>
<dbReference type="NCBIfam" id="TIGR00685">
    <property type="entry name" value="T6PP"/>
    <property type="match status" value="1"/>
</dbReference>
<dbReference type="EMBL" id="ONZF01000003">
    <property type="protein sequence ID" value="SPJ24167.1"/>
    <property type="molecule type" value="Genomic_DNA"/>
</dbReference>
<name>A0A2R8BVG2_9RHOB</name>
<dbReference type="GO" id="GO:0046872">
    <property type="term" value="F:metal ion binding"/>
    <property type="evidence" value="ECO:0007669"/>
    <property type="project" value="UniProtKB-KW"/>
</dbReference>
<evidence type="ECO:0000256" key="1">
    <source>
        <dbReference type="ARBA" id="ARBA00005199"/>
    </source>
</evidence>
<gene>
    <name evidence="5" type="primary">otsB</name>
    <name evidence="5" type="ORF">PAA8504_01995</name>
</gene>
<evidence type="ECO:0000256" key="3">
    <source>
        <dbReference type="ARBA" id="ARBA00022801"/>
    </source>
</evidence>
<dbReference type="Pfam" id="PF02358">
    <property type="entry name" value="Trehalose_PPase"/>
    <property type="match status" value="1"/>
</dbReference>
<dbReference type="GO" id="GO:0005992">
    <property type="term" value="P:trehalose biosynthetic process"/>
    <property type="evidence" value="ECO:0007669"/>
    <property type="project" value="UniProtKB-UniPathway"/>
</dbReference>
<keyword evidence="4" id="KW-0460">Magnesium</keyword>
<dbReference type="InterPro" id="IPR006379">
    <property type="entry name" value="HAD-SF_hydro_IIB"/>
</dbReference>
<reference evidence="5 6" key="1">
    <citation type="submission" date="2018-03" db="EMBL/GenBank/DDBJ databases">
        <authorList>
            <person name="Keele B.F."/>
        </authorList>
    </citation>
    <scope>NUCLEOTIDE SEQUENCE [LARGE SCALE GENOMIC DNA]</scope>
    <source>
        <strain evidence="5 6">CECT 8504</strain>
    </source>
</reference>
<evidence type="ECO:0000256" key="2">
    <source>
        <dbReference type="ARBA" id="ARBA00008770"/>
    </source>
</evidence>
<keyword evidence="6" id="KW-1185">Reference proteome</keyword>
<comment type="cofactor">
    <cofactor evidence="4">
        <name>Mg(2+)</name>
        <dbReference type="ChEBI" id="CHEBI:18420"/>
    </cofactor>
</comment>
<dbReference type="CDD" id="cd01627">
    <property type="entry name" value="HAD_TPP"/>
    <property type="match status" value="1"/>
</dbReference>
<evidence type="ECO:0000256" key="4">
    <source>
        <dbReference type="RuleBase" id="RU361117"/>
    </source>
</evidence>
<dbReference type="InterPro" id="IPR023214">
    <property type="entry name" value="HAD_sf"/>
</dbReference>
<accession>A0A2R8BVG2</accession>
<dbReference type="SUPFAM" id="SSF56784">
    <property type="entry name" value="HAD-like"/>
    <property type="match status" value="1"/>
</dbReference>
<dbReference type="PANTHER" id="PTHR43768:SF3">
    <property type="entry name" value="TREHALOSE 6-PHOSPHATE PHOSPHATASE"/>
    <property type="match status" value="1"/>
</dbReference>
<keyword evidence="4" id="KW-0479">Metal-binding</keyword>
<dbReference type="EC" id="3.1.3.12" evidence="4"/>
<comment type="pathway">
    <text evidence="1 4">Glycan biosynthesis; trehalose biosynthesis.</text>
</comment>
<dbReference type="InterPro" id="IPR044651">
    <property type="entry name" value="OTSB-like"/>
</dbReference>
<protein>
    <recommendedName>
        <fullName evidence="4">Trehalose 6-phosphate phosphatase</fullName>
        <ecNumber evidence="4">3.1.3.12</ecNumber>
    </recommendedName>
</protein>
<keyword evidence="3 4" id="KW-0378">Hydrolase</keyword>
<dbReference type="InterPro" id="IPR003337">
    <property type="entry name" value="Trehalose_PPase"/>
</dbReference>
<dbReference type="Gene3D" id="3.40.50.1000">
    <property type="entry name" value="HAD superfamily/HAD-like"/>
    <property type="match status" value="1"/>
</dbReference>
<dbReference type="Proteomes" id="UP000244912">
    <property type="component" value="Unassembled WGS sequence"/>
</dbReference>
<evidence type="ECO:0000313" key="5">
    <source>
        <dbReference type="EMBL" id="SPJ24167.1"/>
    </source>
</evidence>
<dbReference type="InterPro" id="IPR036412">
    <property type="entry name" value="HAD-like_sf"/>
</dbReference>